<comment type="caution">
    <text evidence="14">The sequence shown here is derived from an EMBL/GenBank/DDBJ whole genome shotgun (WGS) entry which is preliminary data.</text>
</comment>
<evidence type="ECO:0000256" key="3">
    <source>
        <dbReference type="ARBA" id="ARBA00022448"/>
    </source>
</evidence>
<evidence type="ECO:0000256" key="12">
    <source>
        <dbReference type="RuleBase" id="RU000679"/>
    </source>
</evidence>
<evidence type="ECO:0000256" key="13">
    <source>
        <dbReference type="SAM" id="Phobius"/>
    </source>
</evidence>
<reference evidence="14 15" key="1">
    <citation type="journal article" date="2019" name="Commun. Biol.">
        <title>The bagworm genome reveals a unique fibroin gene that provides high tensile strength.</title>
        <authorList>
            <person name="Kono N."/>
            <person name="Nakamura H."/>
            <person name="Ohtoshi R."/>
            <person name="Tomita M."/>
            <person name="Numata K."/>
            <person name="Arakawa K."/>
        </authorList>
    </citation>
    <scope>NUCLEOTIDE SEQUENCE [LARGE SCALE GENOMIC DNA]</scope>
</reference>
<evidence type="ECO:0000256" key="4">
    <source>
        <dbReference type="ARBA" id="ARBA00022461"/>
    </source>
</evidence>
<dbReference type="GO" id="GO:0015280">
    <property type="term" value="F:ligand-gated sodium channel activity"/>
    <property type="evidence" value="ECO:0007669"/>
    <property type="project" value="TreeGrafter"/>
</dbReference>
<comment type="similarity">
    <text evidence="2 12">Belongs to the amiloride-sensitive sodium channel (TC 1.A.6) family.</text>
</comment>
<evidence type="ECO:0000256" key="10">
    <source>
        <dbReference type="ARBA" id="ARBA00023201"/>
    </source>
</evidence>
<dbReference type="AlphaFoldDB" id="A0A4C1VZM4"/>
<dbReference type="PANTHER" id="PTHR11690:SF288">
    <property type="entry name" value="AMILORIDE-SENSITIVE NA+ CHANNEL-RELATED"/>
    <property type="match status" value="1"/>
</dbReference>
<keyword evidence="8 12" id="KW-0406">Ion transport</keyword>
<keyword evidence="9 13" id="KW-0472">Membrane</keyword>
<evidence type="ECO:0000256" key="1">
    <source>
        <dbReference type="ARBA" id="ARBA00004141"/>
    </source>
</evidence>
<dbReference type="Gene3D" id="1.10.287.770">
    <property type="entry name" value="YojJ-like"/>
    <property type="match status" value="1"/>
</dbReference>
<dbReference type="OrthoDB" id="6021021at2759"/>
<keyword evidence="7" id="KW-0915">Sodium</keyword>
<accession>A0A4C1VZM4</accession>
<evidence type="ECO:0000256" key="6">
    <source>
        <dbReference type="ARBA" id="ARBA00022989"/>
    </source>
</evidence>
<evidence type="ECO:0000256" key="8">
    <source>
        <dbReference type="ARBA" id="ARBA00023065"/>
    </source>
</evidence>
<keyword evidence="6 13" id="KW-1133">Transmembrane helix</keyword>
<dbReference type="EMBL" id="BGZK01000433">
    <property type="protein sequence ID" value="GBP43275.1"/>
    <property type="molecule type" value="Genomic_DNA"/>
</dbReference>
<evidence type="ECO:0000313" key="14">
    <source>
        <dbReference type="EMBL" id="GBP43275.1"/>
    </source>
</evidence>
<dbReference type="GO" id="GO:0005886">
    <property type="term" value="C:plasma membrane"/>
    <property type="evidence" value="ECO:0007669"/>
    <property type="project" value="TreeGrafter"/>
</dbReference>
<dbReference type="InterPro" id="IPR001873">
    <property type="entry name" value="ENaC"/>
</dbReference>
<dbReference type="STRING" id="151549.A0A4C1VZM4"/>
<dbReference type="PANTHER" id="PTHR11690">
    <property type="entry name" value="AMILORIDE-SENSITIVE SODIUM CHANNEL-RELATED"/>
    <property type="match status" value="1"/>
</dbReference>
<protein>
    <submittedName>
        <fullName evidence="14">Pickpocket protein 28</fullName>
    </submittedName>
</protein>
<comment type="subcellular location">
    <subcellularLocation>
        <location evidence="1">Membrane</location>
        <topology evidence="1">Multi-pass membrane protein</topology>
    </subcellularLocation>
</comment>
<name>A0A4C1VZM4_EUMVA</name>
<keyword evidence="10 12" id="KW-0739">Sodium transport</keyword>
<keyword evidence="5 12" id="KW-0812">Transmembrane</keyword>
<evidence type="ECO:0000256" key="2">
    <source>
        <dbReference type="ARBA" id="ARBA00007193"/>
    </source>
</evidence>
<evidence type="ECO:0000256" key="11">
    <source>
        <dbReference type="ARBA" id="ARBA00023303"/>
    </source>
</evidence>
<evidence type="ECO:0000256" key="7">
    <source>
        <dbReference type="ARBA" id="ARBA00023053"/>
    </source>
</evidence>
<evidence type="ECO:0000256" key="9">
    <source>
        <dbReference type="ARBA" id="ARBA00023136"/>
    </source>
</evidence>
<evidence type="ECO:0000313" key="15">
    <source>
        <dbReference type="Proteomes" id="UP000299102"/>
    </source>
</evidence>
<keyword evidence="11 12" id="KW-0407">Ion channel</keyword>
<keyword evidence="15" id="KW-1185">Reference proteome</keyword>
<dbReference type="PRINTS" id="PR01078">
    <property type="entry name" value="AMINACHANNEL"/>
</dbReference>
<dbReference type="Proteomes" id="UP000299102">
    <property type="component" value="Unassembled WGS sequence"/>
</dbReference>
<gene>
    <name evidence="14" type="primary">ppk28</name>
    <name evidence="14" type="ORF">EVAR_31158_1</name>
</gene>
<proteinExistence type="inferred from homology"/>
<evidence type="ECO:0000256" key="5">
    <source>
        <dbReference type="ARBA" id="ARBA00022692"/>
    </source>
</evidence>
<feature type="transmembrane region" description="Helical" evidence="13">
    <location>
        <begin position="91"/>
        <end position="116"/>
    </location>
</feature>
<keyword evidence="4 12" id="KW-0894">Sodium channel</keyword>
<dbReference type="Pfam" id="PF00858">
    <property type="entry name" value="ASC"/>
    <property type="match status" value="1"/>
</dbReference>
<organism evidence="14 15">
    <name type="scientific">Eumeta variegata</name>
    <name type="common">Bagworm moth</name>
    <name type="synonym">Eumeta japonica</name>
    <dbReference type="NCBI Taxonomy" id="151549"/>
    <lineage>
        <taxon>Eukaryota</taxon>
        <taxon>Metazoa</taxon>
        <taxon>Ecdysozoa</taxon>
        <taxon>Arthropoda</taxon>
        <taxon>Hexapoda</taxon>
        <taxon>Insecta</taxon>
        <taxon>Pterygota</taxon>
        <taxon>Neoptera</taxon>
        <taxon>Endopterygota</taxon>
        <taxon>Lepidoptera</taxon>
        <taxon>Glossata</taxon>
        <taxon>Ditrysia</taxon>
        <taxon>Tineoidea</taxon>
        <taxon>Psychidae</taxon>
        <taxon>Oiketicinae</taxon>
        <taxon>Eumeta</taxon>
    </lineage>
</organism>
<sequence length="141" mass="15411">MKLAMQEAAGDKVTEGCRCLPACDSVKYEAELLKSPLSKTITRHFRRNSSIVLDDITDTRIEYEIAKLEVNYKNPQFSSLSRSELFGVTDFMANCGGLLGLFLGFSFLSIVEILYYSTLSTYECRSTASTSTAGGGACTTA</sequence>
<keyword evidence="3 12" id="KW-0813">Transport</keyword>